<evidence type="ECO:0000256" key="4">
    <source>
        <dbReference type="ARBA" id="ARBA00022692"/>
    </source>
</evidence>
<feature type="transmembrane region" description="Helical" evidence="14">
    <location>
        <begin position="248"/>
        <end position="272"/>
    </location>
</feature>
<dbReference type="Pfam" id="PF13947">
    <property type="entry name" value="GUB_WAK_bind"/>
    <property type="match status" value="1"/>
</dbReference>
<dbReference type="InterPro" id="IPR017441">
    <property type="entry name" value="Protein_kinase_ATP_BS"/>
</dbReference>
<evidence type="ECO:0000256" key="10">
    <source>
        <dbReference type="ARBA" id="ARBA00023136"/>
    </source>
</evidence>
<dbReference type="Gene3D" id="3.30.200.20">
    <property type="entry name" value="Phosphorylase Kinase, domain 1"/>
    <property type="match status" value="1"/>
</dbReference>
<dbReference type="Gramene" id="ESW33445">
    <property type="protein sequence ID" value="ESW33445"/>
    <property type="gene ID" value="PHAVU_001G070000g"/>
</dbReference>
<dbReference type="InterPro" id="IPR011009">
    <property type="entry name" value="Kinase-like_dom_sf"/>
</dbReference>
<evidence type="ECO:0000256" key="12">
    <source>
        <dbReference type="PROSITE-ProRule" id="PRU10141"/>
    </source>
</evidence>
<dbReference type="SMR" id="V7CW00"/>
<evidence type="ECO:0000313" key="17">
    <source>
        <dbReference type="EMBL" id="ESW33445.1"/>
    </source>
</evidence>
<dbReference type="GO" id="GO:0016020">
    <property type="term" value="C:membrane"/>
    <property type="evidence" value="ECO:0007669"/>
    <property type="project" value="UniProtKB-SubCell"/>
</dbReference>
<evidence type="ECO:0000256" key="2">
    <source>
        <dbReference type="ARBA" id="ARBA00022527"/>
    </source>
</evidence>
<feature type="signal peptide" evidence="15">
    <location>
        <begin position="1"/>
        <end position="32"/>
    </location>
</feature>
<evidence type="ECO:0000256" key="15">
    <source>
        <dbReference type="SAM" id="SignalP"/>
    </source>
</evidence>
<evidence type="ECO:0000256" key="5">
    <source>
        <dbReference type="ARBA" id="ARBA00022729"/>
    </source>
</evidence>
<dbReference type="InterPro" id="IPR045874">
    <property type="entry name" value="LRK10/LRL21-25-like"/>
</dbReference>
<evidence type="ECO:0000256" key="7">
    <source>
        <dbReference type="ARBA" id="ARBA00022777"/>
    </source>
</evidence>
<dbReference type="FunFam" id="3.30.200.20:FF:000178">
    <property type="entry name" value="serine/threonine-protein kinase PBS1-like"/>
    <property type="match status" value="1"/>
</dbReference>
<feature type="chain" id="PRO_5004756597" description="Protein kinase domain-containing protein" evidence="15">
    <location>
        <begin position="33"/>
        <end position="616"/>
    </location>
</feature>
<evidence type="ECO:0000313" key="18">
    <source>
        <dbReference type="Proteomes" id="UP000000226"/>
    </source>
</evidence>
<feature type="binding site" evidence="12">
    <location>
        <position position="335"/>
    </location>
    <ligand>
        <name>ATP</name>
        <dbReference type="ChEBI" id="CHEBI:30616"/>
    </ligand>
</feature>
<name>V7CW00_PHAVU</name>
<keyword evidence="8 12" id="KW-0067">ATP-binding</keyword>
<reference evidence="18" key="1">
    <citation type="journal article" date="2014" name="Nat. Genet.">
        <title>A reference genome for common bean and genome-wide analysis of dual domestications.</title>
        <authorList>
            <person name="Schmutz J."/>
            <person name="McClean P.E."/>
            <person name="Mamidi S."/>
            <person name="Wu G.A."/>
            <person name="Cannon S.B."/>
            <person name="Grimwood J."/>
            <person name="Jenkins J."/>
            <person name="Shu S."/>
            <person name="Song Q."/>
            <person name="Chavarro C."/>
            <person name="Torres-Torres M."/>
            <person name="Geffroy V."/>
            <person name="Moghaddam S.M."/>
            <person name="Gao D."/>
            <person name="Abernathy B."/>
            <person name="Barry K."/>
            <person name="Blair M."/>
            <person name="Brick M.A."/>
            <person name="Chovatia M."/>
            <person name="Gepts P."/>
            <person name="Goodstein D.M."/>
            <person name="Gonzales M."/>
            <person name="Hellsten U."/>
            <person name="Hyten D.L."/>
            <person name="Jia G."/>
            <person name="Kelly J.D."/>
            <person name="Kudrna D."/>
            <person name="Lee R."/>
            <person name="Richard M.M."/>
            <person name="Miklas P.N."/>
            <person name="Osorno J.M."/>
            <person name="Rodrigues J."/>
            <person name="Thareau V."/>
            <person name="Urrea C.A."/>
            <person name="Wang M."/>
            <person name="Yu Y."/>
            <person name="Zhang M."/>
            <person name="Wing R.A."/>
            <person name="Cregan P.B."/>
            <person name="Rokhsar D.S."/>
            <person name="Jackson S.A."/>
        </authorList>
    </citation>
    <scope>NUCLEOTIDE SEQUENCE [LARGE SCALE GENOMIC DNA]</scope>
    <source>
        <strain evidence="18">cv. G19833</strain>
    </source>
</reference>
<dbReference type="GO" id="GO:0030247">
    <property type="term" value="F:polysaccharide binding"/>
    <property type="evidence" value="ECO:0007669"/>
    <property type="project" value="InterPro"/>
</dbReference>
<dbReference type="InterPro" id="IPR001245">
    <property type="entry name" value="Ser-Thr/Tyr_kinase_cat_dom"/>
</dbReference>
<dbReference type="PANTHER" id="PTHR27009">
    <property type="entry name" value="RUST RESISTANCE KINASE LR10-RELATED"/>
    <property type="match status" value="1"/>
</dbReference>
<keyword evidence="11" id="KW-0325">Glycoprotein</keyword>
<dbReference type="OrthoDB" id="547665at2759"/>
<dbReference type="EMBL" id="CM002288">
    <property type="protein sequence ID" value="ESW33445.1"/>
    <property type="molecule type" value="Genomic_DNA"/>
</dbReference>
<dbReference type="AlphaFoldDB" id="V7CW00"/>
<evidence type="ECO:0000256" key="13">
    <source>
        <dbReference type="SAM" id="MobiDB-lite"/>
    </source>
</evidence>
<keyword evidence="5 15" id="KW-0732">Signal</keyword>
<feature type="compositionally biased region" description="Low complexity" evidence="13">
    <location>
        <begin position="593"/>
        <end position="605"/>
    </location>
</feature>
<keyword evidence="4 14" id="KW-0812">Transmembrane</keyword>
<dbReference type="Pfam" id="PF07714">
    <property type="entry name" value="PK_Tyr_Ser-Thr"/>
    <property type="match status" value="1"/>
</dbReference>
<keyword evidence="18" id="KW-1185">Reference proteome</keyword>
<organism evidence="17 18">
    <name type="scientific">Phaseolus vulgaris</name>
    <name type="common">Kidney bean</name>
    <name type="synonym">French bean</name>
    <dbReference type="NCBI Taxonomy" id="3885"/>
    <lineage>
        <taxon>Eukaryota</taxon>
        <taxon>Viridiplantae</taxon>
        <taxon>Streptophyta</taxon>
        <taxon>Embryophyta</taxon>
        <taxon>Tracheophyta</taxon>
        <taxon>Spermatophyta</taxon>
        <taxon>Magnoliopsida</taxon>
        <taxon>eudicotyledons</taxon>
        <taxon>Gunneridae</taxon>
        <taxon>Pentapetalae</taxon>
        <taxon>rosids</taxon>
        <taxon>fabids</taxon>
        <taxon>Fabales</taxon>
        <taxon>Fabaceae</taxon>
        <taxon>Papilionoideae</taxon>
        <taxon>50 kb inversion clade</taxon>
        <taxon>NPAAA clade</taxon>
        <taxon>indigoferoid/millettioid clade</taxon>
        <taxon>Phaseoleae</taxon>
        <taxon>Phaseolus</taxon>
    </lineage>
</organism>
<comment type="subcellular location">
    <subcellularLocation>
        <location evidence="1">Membrane</location>
        <topology evidence="1">Single-pass type I membrane protein</topology>
    </subcellularLocation>
</comment>
<dbReference type="PROSITE" id="PS50011">
    <property type="entry name" value="PROTEIN_KINASE_DOM"/>
    <property type="match status" value="1"/>
</dbReference>
<keyword evidence="3" id="KW-0808">Transferase</keyword>
<keyword evidence="10 14" id="KW-0472">Membrane</keyword>
<keyword evidence="7" id="KW-0418">Kinase</keyword>
<gene>
    <name evidence="17" type="ORF">PHAVU_001G070000g</name>
</gene>
<dbReference type="GO" id="GO:0004674">
    <property type="term" value="F:protein serine/threonine kinase activity"/>
    <property type="evidence" value="ECO:0007669"/>
    <property type="project" value="UniProtKB-KW"/>
</dbReference>
<evidence type="ECO:0000256" key="1">
    <source>
        <dbReference type="ARBA" id="ARBA00004479"/>
    </source>
</evidence>
<dbReference type="InterPro" id="IPR000719">
    <property type="entry name" value="Prot_kinase_dom"/>
</dbReference>
<accession>V7CW00</accession>
<dbReference type="eggNOG" id="KOG1187">
    <property type="taxonomic scope" value="Eukaryota"/>
</dbReference>
<protein>
    <recommendedName>
        <fullName evidence="16">Protein kinase domain-containing protein</fullName>
    </recommendedName>
</protein>
<evidence type="ECO:0000256" key="9">
    <source>
        <dbReference type="ARBA" id="ARBA00022989"/>
    </source>
</evidence>
<evidence type="ECO:0000256" key="14">
    <source>
        <dbReference type="SAM" id="Phobius"/>
    </source>
</evidence>
<dbReference type="Proteomes" id="UP000000226">
    <property type="component" value="Chromosome 1"/>
</dbReference>
<keyword evidence="6 12" id="KW-0547">Nucleotide-binding</keyword>
<sequence>MASMLLLQHDSALMTQLLLLLLMLLLIRTVSSAHNECDKELSCGPNQPPIRFPFQLIKEMGEPCGYPRICLSCTENNQTMLAIRTMKLLVSQISYRRQVFSLTDPENCFSNKFNQTINFIRSYQFESPYERPHNNLSFFNCTSAENPHLRHQYEDGSDSQDMVSCPIYIFNSFESVLQLDLTSCTKMFDLTAPIPSLESGILYLRWPKPNCAECKGKRNRCTWKTNSSTGDIDCFECKPKRIHVPKSFIFASTGSILLGLVVIAVFKSILYFRKKKEDQARVEMFLEDYRAQKPARFTYADLKRITNGFKEKLGEGAHGAVFRGKLSSEIPVAVKILNSTEGEGNEFINEVGIMGKIHHINMVRLLGFCADGPHRALVYNFFPNGSLQSFIFPPEDKDHFLGWEKLQHVALGIAKGIEYLHQGCNHPIIHFDINPHNVLLDHNFTPKISDFGLAKLCSKNPSLVSMTAARGTLGYIAPEVFSRNFGNVSYKSDIYSYGMLLLEMVGGRKNVDMSSPQNFQVLYPDWIHNLVDGDVHIHVEDEDDVKIAKKLAIIGLWCIQWEPVNRPSIKSVIHMLETEEENQLVVPPNPFHSTTSTTTKGLSSTRRPLQLEVIQE</sequence>
<dbReference type="GO" id="GO:0005524">
    <property type="term" value="F:ATP binding"/>
    <property type="evidence" value="ECO:0007669"/>
    <property type="project" value="UniProtKB-UniRule"/>
</dbReference>
<evidence type="ECO:0000259" key="16">
    <source>
        <dbReference type="PROSITE" id="PS50011"/>
    </source>
</evidence>
<evidence type="ECO:0000256" key="8">
    <source>
        <dbReference type="ARBA" id="ARBA00022840"/>
    </source>
</evidence>
<dbReference type="PROSITE" id="PS00107">
    <property type="entry name" value="PROTEIN_KINASE_ATP"/>
    <property type="match status" value="1"/>
</dbReference>
<dbReference type="InterPro" id="IPR025287">
    <property type="entry name" value="WAK_GUB"/>
</dbReference>
<keyword evidence="2" id="KW-0723">Serine/threonine-protein kinase</keyword>
<evidence type="ECO:0000256" key="6">
    <source>
        <dbReference type="ARBA" id="ARBA00022741"/>
    </source>
</evidence>
<keyword evidence="9 14" id="KW-1133">Transmembrane helix</keyword>
<feature type="region of interest" description="Disordered" evidence="13">
    <location>
        <begin position="587"/>
        <end position="607"/>
    </location>
</feature>
<dbReference type="FunFam" id="1.10.510.10:FF:000590">
    <property type="entry name" value="PR5-like receptor kinase"/>
    <property type="match status" value="1"/>
</dbReference>
<evidence type="ECO:0000256" key="3">
    <source>
        <dbReference type="ARBA" id="ARBA00022679"/>
    </source>
</evidence>
<dbReference type="OMA" id="TECFICP"/>
<proteinExistence type="predicted"/>
<dbReference type="SUPFAM" id="SSF56112">
    <property type="entry name" value="Protein kinase-like (PK-like)"/>
    <property type="match status" value="1"/>
</dbReference>
<feature type="domain" description="Protein kinase" evidence="16">
    <location>
        <begin position="307"/>
        <end position="585"/>
    </location>
</feature>
<dbReference type="Gene3D" id="1.10.510.10">
    <property type="entry name" value="Transferase(Phosphotransferase) domain 1"/>
    <property type="match status" value="1"/>
</dbReference>
<evidence type="ECO:0000256" key="11">
    <source>
        <dbReference type="ARBA" id="ARBA00023180"/>
    </source>
</evidence>